<dbReference type="GO" id="GO:0015038">
    <property type="term" value="F:glutathione disulfide oxidoreductase activity"/>
    <property type="evidence" value="ECO:0007669"/>
    <property type="project" value="TreeGrafter"/>
</dbReference>
<feature type="domain" description="Glutaredoxin" evidence="8">
    <location>
        <begin position="19"/>
        <end position="87"/>
    </location>
</feature>
<name>A0A9D4H8B6_DREPO</name>
<dbReference type="PANTHER" id="PTHR46185">
    <property type="entry name" value="GLUTAREDOXIN-1"/>
    <property type="match status" value="1"/>
</dbReference>
<keyword evidence="10" id="KW-1185">Reference proteome</keyword>
<reference evidence="9" key="1">
    <citation type="journal article" date="2019" name="bioRxiv">
        <title>The Genome of the Zebra Mussel, Dreissena polymorpha: A Resource for Invasive Species Research.</title>
        <authorList>
            <person name="McCartney M.A."/>
            <person name="Auch B."/>
            <person name="Kono T."/>
            <person name="Mallez S."/>
            <person name="Zhang Y."/>
            <person name="Obille A."/>
            <person name="Becker A."/>
            <person name="Abrahante J.E."/>
            <person name="Garbe J."/>
            <person name="Badalamenti J.P."/>
            <person name="Herman A."/>
            <person name="Mangelson H."/>
            <person name="Liachko I."/>
            <person name="Sullivan S."/>
            <person name="Sone E.D."/>
            <person name="Koren S."/>
            <person name="Silverstein K.A.T."/>
            <person name="Beckman K.B."/>
            <person name="Gohl D.M."/>
        </authorList>
    </citation>
    <scope>NUCLEOTIDE SEQUENCE</scope>
    <source>
        <strain evidence="9">Duluth1</strain>
        <tissue evidence="9">Whole animal</tissue>
    </source>
</reference>
<keyword evidence="7" id="KW-0676">Redox-active center</keyword>
<evidence type="ECO:0000256" key="4">
    <source>
        <dbReference type="ARBA" id="ARBA00022448"/>
    </source>
</evidence>
<comment type="caution">
    <text evidence="9">The sequence shown here is derived from an EMBL/GenBank/DDBJ whole genome shotgun (WGS) entry which is preliminary data.</text>
</comment>
<gene>
    <name evidence="9" type="ORF">DPMN_103364</name>
</gene>
<dbReference type="GO" id="GO:0005739">
    <property type="term" value="C:mitochondrion"/>
    <property type="evidence" value="ECO:0007669"/>
    <property type="project" value="TreeGrafter"/>
</dbReference>
<evidence type="ECO:0000256" key="6">
    <source>
        <dbReference type="ARBA" id="ARBA00023157"/>
    </source>
</evidence>
<dbReference type="PANTHER" id="PTHR46185:SF1">
    <property type="entry name" value="GLUTAREDOXIN-1"/>
    <property type="match status" value="1"/>
</dbReference>
<evidence type="ECO:0000256" key="3">
    <source>
        <dbReference type="ARBA" id="ARBA00013662"/>
    </source>
</evidence>
<dbReference type="Gene3D" id="3.40.30.10">
    <property type="entry name" value="Glutaredoxin"/>
    <property type="match status" value="1"/>
</dbReference>
<evidence type="ECO:0000256" key="5">
    <source>
        <dbReference type="ARBA" id="ARBA00022982"/>
    </source>
</evidence>
<dbReference type="InterPro" id="IPR014025">
    <property type="entry name" value="Glutaredoxin_subgr"/>
</dbReference>
<keyword evidence="4" id="KW-0813">Transport</keyword>
<dbReference type="SUPFAM" id="SSF52833">
    <property type="entry name" value="Thioredoxin-like"/>
    <property type="match status" value="1"/>
</dbReference>
<evidence type="ECO:0000256" key="2">
    <source>
        <dbReference type="ARBA" id="ARBA00007787"/>
    </source>
</evidence>
<organism evidence="9 10">
    <name type="scientific">Dreissena polymorpha</name>
    <name type="common">Zebra mussel</name>
    <name type="synonym">Mytilus polymorpha</name>
    <dbReference type="NCBI Taxonomy" id="45954"/>
    <lineage>
        <taxon>Eukaryota</taxon>
        <taxon>Metazoa</taxon>
        <taxon>Spiralia</taxon>
        <taxon>Lophotrochozoa</taxon>
        <taxon>Mollusca</taxon>
        <taxon>Bivalvia</taxon>
        <taxon>Autobranchia</taxon>
        <taxon>Heteroconchia</taxon>
        <taxon>Euheterodonta</taxon>
        <taxon>Imparidentia</taxon>
        <taxon>Neoheterodontei</taxon>
        <taxon>Myida</taxon>
        <taxon>Dreissenoidea</taxon>
        <taxon>Dreissenidae</taxon>
        <taxon>Dreissena</taxon>
    </lineage>
</organism>
<protein>
    <recommendedName>
        <fullName evidence="3">Glutaredoxin-1</fullName>
    </recommendedName>
</protein>
<keyword evidence="5" id="KW-0249">Electron transport</keyword>
<dbReference type="Proteomes" id="UP000828390">
    <property type="component" value="Unassembled WGS sequence"/>
</dbReference>
<dbReference type="OrthoDB" id="6150909at2759"/>
<dbReference type="InterPro" id="IPR002109">
    <property type="entry name" value="Glutaredoxin"/>
</dbReference>
<sequence>MSNGGVKEIIDEVIRKYRVTVFIRPGCPHCLGAKNIVRKYIGRVVPQAEVCFVDIEQQADSRAFQNYLQLITGAPAVPSSFINGQFVGGQQTLRYLHTSGQLTDMLQTTIKR</sequence>
<proteinExistence type="inferred from homology"/>
<dbReference type="InterPro" id="IPR047185">
    <property type="entry name" value="GLRX1"/>
</dbReference>
<dbReference type="PRINTS" id="PR00160">
    <property type="entry name" value="GLUTAREDOXIN"/>
</dbReference>
<dbReference type="Pfam" id="PF00462">
    <property type="entry name" value="Glutaredoxin"/>
    <property type="match status" value="1"/>
</dbReference>
<dbReference type="EMBL" id="JAIWYP010000004">
    <property type="protein sequence ID" value="KAH3830127.1"/>
    <property type="molecule type" value="Genomic_DNA"/>
</dbReference>
<evidence type="ECO:0000256" key="7">
    <source>
        <dbReference type="ARBA" id="ARBA00023284"/>
    </source>
</evidence>
<dbReference type="PROSITE" id="PS51354">
    <property type="entry name" value="GLUTAREDOXIN_2"/>
    <property type="match status" value="1"/>
</dbReference>
<keyword evidence="6" id="KW-1015">Disulfide bond</keyword>
<dbReference type="InterPro" id="IPR036249">
    <property type="entry name" value="Thioredoxin-like_sf"/>
</dbReference>
<evidence type="ECO:0000256" key="1">
    <source>
        <dbReference type="ARBA" id="ARBA00002549"/>
    </source>
</evidence>
<dbReference type="AlphaFoldDB" id="A0A9D4H8B6"/>
<evidence type="ECO:0000313" key="10">
    <source>
        <dbReference type="Proteomes" id="UP000828390"/>
    </source>
</evidence>
<evidence type="ECO:0000259" key="8">
    <source>
        <dbReference type="Pfam" id="PF00462"/>
    </source>
</evidence>
<accession>A0A9D4H8B6</accession>
<reference evidence="9" key="2">
    <citation type="submission" date="2020-11" db="EMBL/GenBank/DDBJ databases">
        <authorList>
            <person name="McCartney M.A."/>
            <person name="Auch B."/>
            <person name="Kono T."/>
            <person name="Mallez S."/>
            <person name="Becker A."/>
            <person name="Gohl D.M."/>
            <person name="Silverstein K.A.T."/>
            <person name="Koren S."/>
            <person name="Bechman K.B."/>
            <person name="Herman A."/>
            <person name="Abrahante J.E."/>
            <person name="Garbe J."/>
        </authorList>
    </citation>
    <scope>NUCLEOTIDE SEQUENCE</scope>
    <source>
        <strain evidence="9">Duluth1</strain>
        <tissue evidence="9">Whole animal</tissue>
    </source>
</reference>
<comment type="similarity">
    <text evidence="2">Belongs to the glutaredoxin family.</text>
</comment>
<comment type="function">
    <text evidence="1">Has a glutathione-disulfide oxidoreductase activity in the presence of NADPH and glutathione reductase. Reduces low molecular weight disulfides and proteins.</text>
</comment>
<dbReference type="PROSITE" id="PS00195">
    <property type="entry name" value="GLUTAREDOXIN_1"/>
    <property type="match status" value="1"/>
</dbReference>
<dbReference type="InterPro" id="IPR011767">
    <property type="entry name" value="GLR_AS"/>
</dbReference>
<evidence type="ECO:0000313" key="9">
    <source>
        <dbReference type="EMBL" id="KAH3830127.1"/>
    </source>
</evidence>